<dbReference type="EMBL" id="BEYU01000162">
    <property type="protein sequence ID" value="GBG33579.1"/>
    <property type="molecule type" value="Genomic_DNA"/>
</dbReference>
<feature type="compositionally biased region" description="Low complexity" evidence="1">
    <location>
        <begin position="1022"/>
        <end position="1035"/>
    </location>
</feature>
<proteinExistence type="predicted"/>
<feature type="region of interest" description="Disordered" evidence="1">
    <location>
        <begin position="25"/>
        <end position="45"/>
    </location>
</feature>
<feature type="compositionally biased region" description="Acidic residues" evidence="1">
    <location>
        <begin position="1012"/>
        <end position="1021"/>
    </location>
</feature>
<evidence type="ECO:0000313" key="2">
    <source>
        <dbReference type="EMBL" id="GBG33579.1"/>
    </source>
</evidence>
<dbReference type="Proteomes" id="UP000241890">
    <property type="component" value="Unassembled WGS sequence"/>
</dbReference>
<evidence type="ECO:0008006" key="4">
    <source>
        <dbReference type="Google" id="ProtNLM"/>
    </source>
</evidence>
<name>A0A2R5GTC6_9STRA</name>
<protein>
    <recommendedName>
        <fullName evidence="4">Helicase</fullName>
    </recommendedName>
</protein>
<reference evidence="2 3" key="1">
    <citation type="submission" date="2017-12" db="EMBL/GenBank/DDBJ databases">
        <title>Sequencing, de novo assembly and annotation of complete genome of a new Thraustochytrid species, strain FCC1311.</title>
        <authorList>
            <person name="Sedici K."/>
            <person name="Godart F."/>
            <person name="Aiese Cigliano R."/>
            <person name="Sanseverino W."/>
            <person name="Barakat M."/>
            <person name="Ortet P."/>
            <person name="Marechal E."/>
            <person name="Cagnac O."/>
            <person name="Amato A."/>
        </authorList>
    </citation>
    <scope>NUCLEOTIDE SEQUENCE [LARGE SCALE GENOMIC DNA]</scope>
</reference>
<evidence type="ECO:0000313" key="3">
    <source>
        <dbReference type="Proteomes" id="UP000241890"/>
    </source>
</evidence>
<feature type="region of interest" description="Disordered" evidence="1">
    <location>
        <begin position="1012"/>
        <end position="1061"/>
    </location>
</feature>
<gene>
    <name evidence="2" type="ORF">FCC1311_098022</name>
</gene>
<organism evidence="2 3">
    <name type="scientific">Hondaea fermentalgiana</name>
    <dbReference type="NCBI Taxonomy" id="2315210"/>
    <lineage>
        <taxon>Eukaryota</taxon>
        <taxon>Sar</taxon>
        <taxon>Stramenopiles</taxon>
        <taxon>Bigyra</taxon>
        <taxon>Labyrinthulomycetes</taxon>
        <taxon>Thraustochytrida</taxon>
        <taxon>Thraustochytriidae</taxon>
        <taxon>Hondaea</taxon>
    </lineage>
</organism>
<keyword evidence="3" id="KW-1185">Reference proteome</keyword>
<sequence length="1149" mass="129871">MTFTYSLPINSKTRNVTKLPERFNEEVYRDAPESEEPGSEEPGRDNRRVYYFTIPIDCLSPNPTSLVGMVEKEELGVEKTKAFNIFVLFATLLRMIEEMMYTRGTSDCGMAKPKAGEGMRLFMEYLVDRDVAGVVNNLDDVQLLECIGVRFALVVFGDQYDLTHALEKHFEAIKKQKGPNKKSKDVPKMVRCGANEIKSWSVYKSFASAYSGKFCDDNTDEQPASGSQLSVNKLFSLQMAEEVAERSTREVAQLQKGKFFGIPELSYEISLRLASRMVLLYVALPRMQHFKEMNEQDQIQVYALLGTMQDPTSTAASTLLQNRKLANAKCDDLMEIKELLAKRMRRVDAIEDLKMRAVALNQHRRFAARLHQRIFTKAAAISEPSRLIAAYVTKEQKTWSTQPADQTVIDRCLTSFGNMIAADFYDLESVMGVSTTHAIAHIALVCAFNAHQYKLGALHLNLLLLGTGSSGKSFILDLVKMLLVEGVATKIAHMTEKALTTGENNNDHISMFHEIPASLIGTDGRQNGAETGNTILKDALTSGTVETQTIVITEDGKRVRRNYKSERSGVIIGASNEREDKMSQSMRTRFLCVPVNEYERIGHTVTDKKRGSMDLTDKDASRDKQKRKRLFAMRIRRRLCMVHMVERLIATGTIEEPDLSIAKLCVQKCMDYIKEKMYPGTQYNQRDYDFVVTYARTLTLMHACERYANDAESPGLDREFTFKNLLSPPGGGRGIMRYMICTQEIAVYSLSVFFKQLIRYNTILVTELLLFAFSRETDSRELIVGNDGRTYVSSQRFFTDEAIYDCAENAQRNRRTVAEVLSRENIIVAWNALLSSVKGPDHAPAVNWNKQDGSVTFDRAYVDRHFSFNRRNKVYKPKSLLNIFKHVLEKGFLNPYQKGCEYAMTSFPFVQDKPFVLTTIRIKEGDKTKKMYIEDPSFDMRSAMLDGTPDSHSLADGNFGPNGKKVRKSLGGRVLYCDGVMEVSDDLQDLLYNRRELIARADGLNVPEDEVVSLLPDDDNGGDNNSGNNNNNSDNDGNDNNDDAVGNINNDDNNNNGEDDNQHDIQREVQEQGDNNIEEDVTAGAQVALCAGFDYEDSRKHLDKVHLRDGTEVMFGMGSTEPERHYPHAMRDMHDKAYDSKVFKKVRLG</sequence>
<dbReference type="InParanoid" id="A0A2R5GTC6"/>
<dbReference type="AlphaFoldDB" id="A0A2R5GTC6"/>
<accession>A0A2R5GTC6</accession>
<feature type="compositionally biased region" description="Low complexity" evidence="1">
    <location>
        <begin position="1043"/>
        <end position="1056"/>
    </location>
</feature>
<evidence type="ECO:0000256" key="1">
    <source>
        <dbReference type="SAM" id="MobiDB-lite"/>
    </source>
</evidence>
<comment type="caution">
    <text evidence="2">The sequence shown here is derived from an EMBL/GenBank/DDBJ whole genome shotgun (WGS) entry which is preliminary data.</text>
</comment>